<dbReference type="Gene3D" id="3.30.565.40">
    <property type="entry name" value="Fervidobacterium nodosum Rt17-B1 like"/>
    <property type="match status" value="1"/>
</dbReference>
<accession>A0A3E4W1P6</accession>
<dbReference type="InterPro" id="IPR037126">
    <property type="entry name" value="PdaC/RsiV-like_sf"/>
</dbReference>
<evidence type="ECO:0000259" key="1">
    <source>
        <dbReference type="Pfam" id="PF11738"/>
    </source>
</evidence>
<gene>
    <name evidence="5" type="ORF">DW653_02955</name>
    <name evidence="4" type="ORF">DWY14_11280</name>
    <name evidence="6" type="ORF">DWZ34_14670</name>
    <name evidence="3" type="ORF">DXC17_13800</name>
    <name evidence="2" type="ORF">DXD04_14535</name>
</gene>
<keyword evidence="8" id="KW-1185">Reference proteome</keyword>
<dbReference type="EMBL" id="QSQT01000036">
    <property type="protein sequence ID" value="RGK51943.1"/>
    <property type="molecule type" value="Genomic_DNA"/>
</dbReference>
<dbReference type="Proteomes" id="UP000260862">
    <property type="component" value="Unassembled WGS sequence"/>
</dbReference>
<reference evidence="7 8" key="1">
    <citation type="submission" date="2018-08" db="EMBL/GenBank/DDBJ databases">
        <title>A genome reference for cultivated species of the human gut microbiota.</title>
        <authorList>
            <person name="Zou Y."/>
            <person name="Xue W."/>
            <person name="Luo G."/>
        </authorList>
    </citation>
    <scope>NUCLEOTIDE SEQUENCE [LARGE SCALE GENOMIC DNA]</scope>
    <source>
        <strain evidence="4 11">AF24-16AC</strain>
        <strain evidence="6 10">AF31-28B-AC</strain>
        <strain evidence="5 9">AM23-23</strain>
        <strain evidence="3 7">OM08-14</strain>
        <strain evidence="2 8">TF10-3AC</strain>
    </source>
</reference>
<evidence type="ECO:0000313" key="4">
    <source>
        <dbReference type="EMBL" id="RGS05929.1"/>
    </source>
</evidence>
<dbReference type="InterPro" id="IPR021729">
    <property type="entry name" value="DUF3298"/>
</dbReference>
<dbReference type="Proteomes" id="UP000285750">
    <property type="component" value="Unassembled WGS sequence"/>
</dbReference>
<evidence type="ECO:0000313" key="8">
    <source>
        <dbReference type="Proteomes" id="UP000260862"/>
    </source>
</evidence>
<evidence type="ECO:0000313" key="5">
    <source>
        <dbReference type="EMBL" id="RHF92723.1"/>
    </source>
</evidence>
<proteinExistence type="predicted"/>
<evidence type="ECO:0000313" key="10">
    <source>
        <dbReference type="Proteomes" id="UP000285109"/>
    </source>
</evidence>
<evidence type="ECO:0000313" key="2">
    <source>
        <dbReference type="EMBL" id="RGK51943.1"/>
    </source>
</evidence>
<name>A0A3E4W1P6_9BACT</name>
<dbReference type="EMBL" id="QRUY01000025">
    <property type="protein sequence ID" value="RGS05929.1"/>
    <property type="molecule type" value="Genomic_DNA"/>
</dbReference>
<feature type="domain" description="DUF3298" evidence="1">
    <location>
        <begin position="195"/>
        <end position="279"/>
    </location>
</feature>
<organism evidence="3 7">
    <name type="scientific">Phocaeicola plebeius</name>
    <dbReference type="NCBI Taxonomy" id="310297"/>
    <lineage>
        <taxon>Bacteria</taxon>
        <taxon>Pseudomonadati</taxon>
        <taxon>Bacteroidota</taxon>
        <taxon>Bacteroidia</taxon>
        <taxon>Bacteroidales</taxon>
        <taxon>Bacteroidaceae</taxon>
        <taxon>Phocaeicola</taxon>
    </lineage>
</organism>
<protein>
    <submittedName>
        <fullName evidence="3">DUF3298 domain-containing protein</fullName>
    </submittedName>
</protein>
<dbReference type="Proteomes" id="UP000283485">
    <property type="component" value="Unassembled WGS sequence"/>
</dbReference>
<evidence type="ECO:0000313" key="6">
    <source>
        <dbReference type="EMBL" id="RHM93194.1"/>
    </source>
</evidence>
<dbReference type="RefSeq" id="WP_117673914.1">
    <property type="nucleotide sequence ID" value="NZ_CABOGR010000036.1"/>
</dbReference>
<dbReference type="Proteomes" id="UP000285109">
    <property type="component" value="Unassembled WGS sequence"/>
</dbReference>
<dbReference type="EMBL" id="QRHQ01000003">
    <property type="protein sequence ID" value="RHF92723.1"/>
    <property type="molecule type" value="Genomic_DNA"/>
</dbReference>
<evidence type="ECO:0000313" key="7">
    <source>
        <dbReference type="Proteomes" id="UP000260780"/>
    </source>
</evidence>
<comment type="caution">
    <text evidence="3">The sequence shown here is derived from an EMBL/GenBank/DDBJ whole genome shotgun (WGS) entry which is preliminary data.</text>
</comment>
<dbReference type="STRING" id="310297.BHV76_08060"/>
<dbReference type="Gene3D" id="3.90.640.20">
    <property type="entry name" value="Heat-shock cognate protein, ATPase"/>
    <property type="match status" value="1"/>
</dbReference>
<dbReference type="Pfam" id="PF11738">
    <property type="entry name" value="DUF3298"/>
    <property type="match status" value="1"/>
</dbReference>
<dbReference type="EMBL" id="QSTF01000046">
    <property type="protein sequence ID" value="RGM36136.1"/>
    <property type="molecule type" value="Genomic_DNA"/>
</dbReference>
<dbReference type="EMBL" id="QRQK01000035">
    <property type="protein sequence ID" value="RHM93194.1"/>
    <property type="molecule type" value="Genomic_DNA"/>
</dbReference>
<evidence type="ECO:0000313" key="9">
    <source>
        <dbReference type="Proteomes" id="UP000283485"/>
    </source>
</evidence>
<dbReference type="Proteomes" id="UP000260780">
    <property type="component" value="Unassembled WGS sequence"/>
</dbReference>
<evidence type="ECO:0000313" key="11">
    <source>
        <dbReference type="Proteomes" id="UP000285750"/>
    </source>
</evidence>
<sequence length="288" mass="32144">MMKKIQRGLFPSVVCGLFSTMMLPGCIGNGTAGGNEVSVDFIPMDTTVYLDEANTESPKCQIKINFKYLKSANKNDSLTQVINQVLEDAFSSAHAGAASPQAFVSSIKESLAGDYLKDVQGSYQTDLKNGMKPDEIPNWYNYEYEINSELQEGKDSIWNYAVTTFQYTGGAHPNTWAQWVNIDAANGKKLDKSEVFAKGAEEDICRLILDKLLAEANKKLETDTLTCVEGLQAVGILLDTDLYVPDNFLLEKEGVTFLYNTYDIAPYYMGRFQLTVPYEEINTYLIKK</sequence>
<dbReference type="AlphaFoldDB" id="A0A3E4W1P6"/>
<evidence type="ECO:0000313" key="3">
    <source>
        <dbReference type="EMBL" id="RGM36136.1"/>
    </source>
</evidence>